<keyword evidence="1 3" id="KW-0597">Phosphoprotein</keyword>
<dbReference type="GO" id="GO:0004673">
    <property type="term" value="F:protein histidine kinase activity"/>
    <property type="evidence" value="ECO:0007669"/>
    <property type="project" value="TreeGrafter"/>
</dbReference>
<evidence type="ECO:0000256" key="2">
    <source>
        <dbReference type="ARBA" id="ARBA00023012"/>
    </source>
</evidence>
<evidence type="ECO:0000313" key="5">
    <source>
        <dbReference type="EMBL" id="RED52061.1"/>
    </source>
</evidence>
<evidence type="ECO:0000256" key="1">
    <source>
        <dbReference type="ARBA" id="ARBA00022553"/>
    </source>
</evidence>
<protein>
    <submittedName>
        <fullName evidence="5">Response regulator receiver domain-containing protein</fullName>
    </submittedName>
</protein>
<evidence type="ECO:0000259" key="4">
    <source>
        <dbReference type="PROSITE" id="PS50110"/>
    </source>
</evidence>
<comment type="caution">
    <text evidence="5">The sequence shown here is derived from an EMBL/GenBank/DDBJ whole genome shotgun (WGS) entry which is preliminary data.</text>
</comment>
<evidence type="ECO:0000313" key="6">
    <source>
        <dbReference type="Proteomes" id="UP000256845"/>
    </source>
</evidence>
<dbReference type="SUPFAM" id="SSF52172">
    <property type="entry name" value="CheY-like"/>
    <property type="match status" value="1"/>
</dbReference>
<gene>
    <name evidence="5" type="ORF">DFP90_10278</name>
</gene>
<dbReference type="SMART" id="SM00448">
    <property type="entry name" value="REC"/>
    <property type="match status" value="1"/>
</dbReference>
<feature type="domain" description="Response regulatory" evidence="4">
    <location>
        <begin position="11"/>
        <end position="127"/>
    </location>
</feature>
<accession>A0A3D9HRV9</accession>
<keyword evidence="2" id="KW-0902">Two-component regulatory system</keyword>
<dbReference type="Pfam" id="PF00072">
    <property type="entry name" value="Response_reg"/>
    <property type="match status" value="1"/>
</dbReference>
<dbReference type="PROSITE" id="PS50110">
    <property type="entry name" value="RESPONSE_REGULATORY"/>
    <property type="match status" value="1"/>
</dbReference>
<dbReference type="AlphaFoldDB" id="A0A3D9HRV9"/>
<proteinExistence type="predicted"/>
<dbReference type="RefSeq" id="WP_115935621.1">
    <property type="nucleotide sequence ID" value="NZ_QRDW01000002.1"/>
</dbReference>
<feature type="modified residue" description="4-aspartylphosphate" evidence="3">
    <location>
        <position position="60"/>
    </location>
</feature>
<name>A0A3D9HRV9_9PROT</name>
<evidence type="ECO:0000256" key="3">
    <source>
        <dbReference type="PROSITE-ProRule" id="PRU00169"/>
    </source>
</evidence>
<dbReference type="GO" id="GO:0000160">
    <property type="term" value="P:phosphorelay signal transduction system"/>
    <property type="evidence" value="ECO:0007669"/>
    <property type="project" value="UniProtKB-KW"/>
</dbReference>
<sequence length="138" mass="15674">MTETEYSAQVLILLVEDNEMNRDMLSRRLRKRGYEVVLAEDAEKALEYLSKTLPDIVLMDISLPGMDGLEATRRIRTFASRNELPIIALTAHATIMDREVAMQAGCNAFETKPIKLANVLLKMSDCLAARTRFREQNL</sequence>
<dbReference type="Proteomes" id="UP000256845">
    <property type="component" value="Unassembled WGS sequence"/>
</dbReference>
<reference evidence="5 6" key="1">
    <citation type="submission" date="2018-07" db="EMBL/GenBank/DDBJ databases">
        <title>Genomic Encyclopedia of Type Strains, Phase III (KMG-III): the genomes of soil and plant-associated and newly described type strains.</title>
        <authorList>
            <person name="Whitman W."/>
        </authorList>
    </citation>
    <scope>NUCLEOTIDE SEQUENCE [LARGE SCALE GENOMIC DNA]</scope>
    <source>
        <strain evidence="5 6">CECT 8488</strain>
    </source>
</reference>
<dbReference type="PANTHER" id="PTHR45339">
    <property type="entry name" value="HYBRID SIGNAL TRANSDUCTION HISTIDINE KINASE J"/>
    <property type="match status" value="1"/>
</dbReference>
<dbReference type="GO" id="GO:0071474">
    <property type="term" value="P:cellular hyperosmotic response"/>
    <property type="evidence" value="ECO:0007669"/>
    <property type="project" value="TreeGrafter"/>
</dbReference>
<organism evidence="5 6">
    <name type="scientific">Aestuariispira insulae</name>
    <dbReference type="NCBI Taxonomy" id="1461337"/>
    <lineage>
        <taxon>Bacteria</taxon>
        <taxon>Pseudomonadati</taxon>
        <taxon>Pseudomonadota</taxon>
        <taxon>Alphaproteobacteria</taxon>
        <taxon>Rhodospirillales</taxon>
        <taxon>Kiloniellaceae</taxon>
        <taxon>Aestuariispira</taxon>
    </lineage>
</organism>
<dbReference type="InterPro" id="IPR001789">
    <property type="entry name" value="Sig_transdc_resp-reg_receiver"/>
</dbReference>
<dbReference type="PANTHER" id="PTHR45339:SF1">
    <property type="entry name" value="HYBRID SIGNAL TRANSDUCTION HISTIDINE KINASE J"/>
    <property type="match status" value="1"/>
</dbReference>
<keyword evidence="6" id="KW-1185">Reference proteome</keyword>
<dbReference type="OrthoDB" id="9800897at2"/>
<dbReference type="InterPro" id="IPR011006">
    <property type="entry name" value="CheY-like_superfamily"/>
</dbReference>
<dbReference type="Gene3D" id="3.40.50.2300">
    <property type="match status" value="1"/>
</dbReference>
<dbReference type="EMBL" id="QRDW01000002">
    <property type="protein sequence ID" value="RED52061.1"/>
    <property type="molecule type" value="Genomic_DNA"/>
</dbReference>